<evidence type="ECO:0000256" key="1">
    <source>
        <dbReference type="SAM" id="SignalP"/>
    </source>
</evidence>
<dbReference type="SUPFAM" id="SSF53474">
    <property type="entry name" value="alpha/beta-Hydrolases"/>
    <property type="match status" value="1"/>
</dbReference>
<dbReference type="AlphaFoldDB" id="A0A9P9FPJ2"/>
<organism evidence="3 4">
    <name type="scientific">Dactylonectria macrodidyma</name>
    <dbReference type="NCBI Taxonomy" id="307937"/>
    <lineage>
        <taxon>Eukaryota</taxon>
        <taxon>Fungi</taxon>
        <taxon>Dikarya</taxon>
        <taxon>Ascomycota</taxon>
        <taxon>Pezizomycotina</taxon>
        <taxon>Sordariomycetes</taxon>
        <taxon>Hypocreomycetidae</taxon>
        <taxon>Hypocreales</taxon>
        <taxon>Nectriaceae</taxon>
        <taxon>Dactylonectria</taxon>
    </lineage>
</organism>
<name>A0A9P9FPJ2_9HYPO</name>
<protein>
    <submittedName>
        <fullName evidence="3">Alpha/Beta hydrolase protein</fullName>
    </submittedName>
</protein>
<evidence type="ECO:0000313" key="3">
    <source>
        <dbReference type="EMBL" id="KAH7170033.1"/>
    </source>
</evidence>
<dbReference type="Pfam" id="PF12697">
    <property type="entry name" value="Abhydrolase_6"/>
    <property type="match status" value="1"/>
</dbReference>
<keyword evidence="3" id="KW-0378">Hydrolase</keyword>
<dbReference type="PANTHER" id="PTHR42886">
    <property type="entry name" value="RE40534P-RELATED"/>
    <property type="match status" value="1"/>
</dbReference>
<dbReference type="InterPro" id="IPR029058">
    <property type="entry name" value="AB_hydrolase_fold"/>
</dbReference>
<feature type="chain" id="PRO_5040453281" evidence="1">
    <location>
        <begin position="17"/>
        <end position="374"/>
    </location>
</feature>
<dbReference type="PANTHER" id="PTHR42886:SF87">
    <property type="entry name" value="AB HYDROLASE-1 DOMAIN-CONTAINING PROTEIN"/>
    <property type="match status" value="1"/>
</dbReference>
<evidence type="ECO:0000259" key="2">
    <source>
        <dbReference type="Pfam" id="PF12697"/>
    </source>
</evidence>
<feature type="signal peptide" evidence="1">
    <location>
        <begin position="1"/>
        <end position="16"/>
    </location>
</feature>
<gene>
    <name evidence="3" type="ORF">EDB81DRAFT_151076</name>
</gene>
<dbReference type="Proteomes" id="UP000738349">
    <property type="component" value="Unassembled WGS sequence"/>
</dbReference>
<feature type="domain" description="AB hydrolase-1" evidence="2">
    <location>
        <begin position="95"/>
        <end position="356"/>
    </location>
</feature>
<keyword evidence="1" id="KW-0732">Signal</keyword>
<sequence length="374" mass="40459">MLKFAALLGFLALGSARKCKDIMVPVSLTAENAVFNIEPPMTKIGVTSLFLNMAQQGRDYSSVIQTGTKTVSGDYKLAATYCEPDSGPGKELQIMTHGVGFDRRYWDFPHNNYNYSYVERAVDEHGYSTLTWDRLGIGASSKGHPIDEIQVFLELAALRELTVQATTGKIAGASTRFDRVVHIGHSFGSVMTYALANMYPELTDAIVLTGFSHVFSFLPNFLLGNNFIPVKDSLILAARYPAGYVAPASTSSMQINFFGDGDFDPSMLNLSFLMGQPAAPAELLTVGAPLGTKNTYTGPVMVITGERDLPFCGSDCYATDSVDSNLPSLLDASKAFFPSASRFNATVVPGAGHGLNYGYSHTFTFNAILDFLSE</sequence>
<comment type="caution">
    <text evidence="3">The sequence shown here is derived from an EMBL/GenBank/DDBJ whole genome shotgun (WGS) entry which is preliminary data.</text>
</comment>
<dbReference type="EMBL" id="JAGMUV010000002">
    <property type="protein sequence ID" value="KAH7170033.1"/>
    <property type="molecule type" value="Genomic_DNA"/>
</dbReference>
<keyword evidence="4" id="KW-1185">Reference proteome</keyword>
<dbReference type="Gene3D" id="3.40.50.1820">
    <property type="entry name" value="alpha/beta hydrolase"/>
    <property type="match status" value="1"/>
</dbReference>
<proteinExistence type="predicted"/>
<reference evidence="3" key="1">
    <citation type="journal article" date="2021" name="Nat. Commun.">
        <title>Genetic determinants of endophytism in the Arabidopsis root mycobiome.</title>
        <authorList>
            <person name="Mesny F."/>
            <person name="Miyauchi S."/>
            <person name="Thiergart T."/>
            <person name="Pickel B."/>
            <person name="Atanasova L."/>
            <person name="Karlsson M."/>
            <person name="Huettel B."/>
            <person name="Barry K.W."/>
            <person name="Haridas S."/>
            <person name="Chen C."/>
            <person name="Bauer D."/>
            <person name="Andreopoulos W."/>
            <person name="Pangilinan J."/>
            <person name="LaButti K."/>
            <person name="Riley R."/>
            <person name="Lipzen A."/>
            <person name="Clum A."/>
            <person name="Drula E."/>
            <person name="Henrissat B."/>
            <person name="Kohler A."/>
            <person name="Grigoriev I.V."/>
            <person name="Martin F.M."/>
            <person name="Hacquard S."/>
        </authorList>
    </citation>
    <scope>NUCLEOTIDE SEQUENCE</scope>
    <source>
        <strain evidence="3">MPI-CAGE-AT-0147</strain>
    </source>
</reference>
<evidence type="ECO:0000313" key="4">
    <source>
        <dbReference type="Proteomes" id="UP000738349"/>
    </source>
</evidence>
<dbReference type="GO" id="GO:0016787">
    <property type="term" value="F:hydrolase activity"/>
    <property type="evidence" value="ECO:0007669"/>
    <property type="project" value="UniProtKB-KW"/>
</dbReference>
<accession>A0A9P9FPJ2</accession>
<dbReference type="InterPro" id="IPR000073">
    <property type="entry name" value="AB_hydrolase_1"/>
</dbReference>
<dbReference type="OrthoDB" id="190201at2759"/>